<evidence type="ECO:0000313" key="3">
    <source>
        <dbReference type="Proteomes" id="UP000540412"/>
    </source>
</evidence>
<reference evidence="2 3" key="1">
    <citation type="submission" date="2020-08" db="EMBL/GenBank/DDBJ databases">
        <title>Sequencing the genomes of 1000 actinobacteria strains.</title>
        <authorList>
            <person name="Klenk H.-P."/>
        </authorList>
    </citation>
    <scope>NUCLEOTIDE SEQUENCE [LARGE SCALE GENOMIC DNA]</scope>
    <source>
        <strain evidence="2 3">DSM 43582</strain>
    </source>
</reference>
<dbReference type="CDD" id="cd03441">
    <property type="entry name" value="R_hydratase_like"/>
    <property type="match status" value="1"/>
</dbReference>
<evidence type="ECO:0000259" key="1">
    <source>
        <dbReference type="Pfam" id="PF13452"/>
    </source>
</evidence>
<accession>A0A7W9PLE1</accession>
<proteinExistence type="predicted"/>
<dbReference type="EMBL" id="JACHIT010000002">
    <property type="protein sequence ID" value="MBB5918320.1"/>
    <property type="molecule type" value="Genomic_DNA"/>
</dbReference>
<dbReference type="PIRSF" id="PIRSF018072">
    <property type="entry name" value="UCP018072"/>
    <property type="match status" value="1"/>
</dbReference>
<dbReference type="Pfam" id="PF13452">
    <property type="entry name" value="FAS1_DH_region"/>
    <property type="match status" value="1"/>
</dbReference>
<sequence>MSVNTEAEGRVYPPAEPYLVSRAKIAEFAAAVGASDAVHTDVGVARARGYADVVAPPTFAVAVAQRGWAIVMADEDTGIDYSRLVHGAEKLVHHRPLVAGDEVVARTRLARAAAVGNRSMVTLVTELTVGREVVAETESVVVIRGSGT</sequence>
<comment type="caution">
    <text evidence="2">The sequence shown here is derived from an EMBL/GenBank/DDBJ whole genome shotgun (WGS) entry which is preliminary data.</text>
</comment>
<name>A0A7W9PLE1_9NOCA</name>
<dbReference type="Gene3D" id="3.10.129.10">
    <property type="entry name" value="Hotdog Thioesterase"/>
    <property type="match status" value="1"/>
</dbReference>
<feature type="domain" description="FAS1-like dehydratase" evidence="1">
    <location>
        <begin position="9"/>
        <end position="129"/>
    </location>
</feature>
<keyword evidence="3" id="KW-1185">Reference proteome</keyword>
<gene>
    <name evidence="2" type="ORF">BJY24_007232</name>
</gene>
<dbReference type="AlphaFoldDB" id="A0A7W9PLE1"/>
<organism evidence="2 3">
    <name type="scientific">Nocardia transvalensis</name>
    <dbReference type="NCBI Taxonomy" id="37333"/>
    <lineage>
        <taxon>Bacteria</taxon>
        <taxon>Bacillati</taxon>
        <taxon>Actinomycetota</taxon>
        <taxon>Actinomycetes</taxon>
        <taxon>Mycobacteriales</taxon>
        <taxon>Nocardiaceae</taxon>
        <taxon>Nocardia</taxon>
    </lineage>
</organism>
<dbReference type="InterPro" id="IPR016709">
    <property type="entry name" value="HadA-like"/>
</dbReference>
<evidence type="ECO:0000313" key="2">
    <source>
        <dbReference type="EMBL" id="MBB5918320.1"/>
    </source>
</evidence>
<dbReference type="RefSeq" id="WP_040753298.1">
    <property type="nucleotide sequence ID" value="NZ_JACHIT010000002.1"/>
</dbReference>
<dbReference type="InterPro" id="IPR029069">
    <property type="entry name" value="HotDog_dom_sf"/>
</dbReference>
<protein>
    <submittedName>
        <fullName evidence="2">Acyl dehydratase</fullName>
    </submittedName>
</protein>
<dbReference type="InterPro" id="IPR039569">
    <property type="entry name" value="FAS1-like_DH_region"/>
</dbReference>
<dbReference type="Proteomes" id="UP000540412">
    <property type="component" value="Unassembled WGS sequence"/>
</dbReference>
<dbReference type="SUPFAM" id="SSF54637">
    <property type="entry name" value="Thioesterase/thiol ester dehydrase-isomerase"/>
    <property type="match status" value="1"/>
</dbReference>